<protein>
    <recommendedName>
        <fullName evidence="3">Phage tail protein</fullName>
    </recommendedName>
</protein>
<evidence type="ECO:0000313" key="2">
    <source>
        <dbReference type="Proteomes" id="UP000539052"/>
    </source>
</evidence>
<organism evidence="1 2">
    <name type="scientific">Lacrimispora defluvii</name>
    <dbReference type="NCBI Taxonomy" id="2719233"/>
    <lineage>
        <taxon>Bacteria</taxon>
        <taxon>Bacillati</taxon>
        <taxon>Bacillota</taxon>
        <taxon>Clostridia</taxon>
        <taxon>Lachnospirales</taxon>
        <taxon>Lachnospiraceae</taxon>
        <taxon>Lacrimispora</taxon>
    </lineage>
</organism>
<comment type="caution">
    <text evidence="1">The sequence shown here is derived from an EMBL/GenBank/DDBJ whole genome shotgun (WGS) entry which is preliminary data.</text>
</comment>
<gene>
    <name evidence="1" type="ORF">G9470_22030</name>
</gene>
<proteinExistence type="predicted"/>
<name>A0ABX1W036_9FIRM</name>
<dbReference type="RefSeq" id="WP_170823521.1">
    <property type="nucleotide sequence ID" value="NZ_JAAOXG010000059.1"/>
</dbReference>
<accession>A0ABX1W036</accession>
<sequence>MASVKSNRINIKKPVYCLLTADTTSGTTYGEVKPFGEPMQVQITPQMSTGVLYGGGRKQEDIGKIKGYAVAFDVNKLFSEVKAEIMGHMDLSRSNAYS</sequence>
<evidence type="ECO:0008006" key="3">
    <source>
        <dbReference type="Google" id="ProtNLM"/>
    </source>
</evidence>
<dbReference type="Proteomes" id="UP000539052">
    <property type="component" value="Unassembled WGS sequence"/>
</dbReference>
<dbReference type="EMBL" id="JAAOXG010000059">
    <property type="protein sequence ID" value="NNJ32447.1"/>
    <property type="molecule type" value="Genomic_DNA"/>
</dbReference>
<reference evidence="1 2" key="1">
    <citation type="submission" date="2020-03" db="EMBL/GenBank/DDBJ databases">
        <title>Genome Sequence of industrial isolate, B5A.</title>
        <authorList>
            <person name="Sharma S."/>
            <person name="Patil P.B."/>
            <person name="Korpole S."/>
        </authorList>
    </citation>
    <scope>NUCLEOTIDE SEQUENCE [LARGE SCALE GENOMIC DNA]</scope>
    <source>
        <strain evidence="1 2">PI-S10-B5A</strain>
    </source>
</reference>
<keyword evidence="2" id="KW-1185">Reference proteome</keyword>
<evidence type="ECO:0000313" key="1">
    <source>
        <dbReference type="EMBL" id="NNJ32447.1"/>
    </source>
</evidence>